<dbReference type="KEGG" id="tet:TTHERM_00756080"/>
<reference evidence="2" key="1">
    <citation type="journal article" date="2006" name="PLoS Biol.">
        <title>Macronuclear genome sequence of the ciliate Tetrahymena thermophila, a model eukaryote.</title>
        <authorList>
            <person name="Eisen J.A."/>
            <person name="Coyne R.S."/>
            <person name="Wu M."/>
            <person name="Wu D."/>
            <person name="Thiagarajan M."/>
            <person name="Wortman J.R."/>
            <person name="Badger J.H."/>
            <person name="Ren Q."/>
            <person name="Amedeo P."/>
            <person name="Jones K.M."/>
            <person name="Tallon L.J."/>
            <person name="Delcher A.L."/>
            <person name="Salzberg S.L."/>
            <person name="Silva J.C."/>
            <person name="Haas B.J."/>
            <person name="Majoros W.H."/>
            <person name="Farzad M."/>
            <person name="Carlton J.M."/>
            <person name="Smith R.K. Jr."/>
            <person name="Garg J."/>
            <person name="Pearlman R.E."/>
            <person name="Karrer K.M."/>
            <person name="Sun L."/>
            <person name="Manning G."/>
            <person name="Elde N.C."/>
            <person name="Turkewitz A.P."/>
            <person name="Asai D.J."/>
            <person name="Wilkes D.E."/>
            <person name="Wang Y."/>
            <person name="Cai H."/>
            <person name="Collins K."/>
            <person name="Stewart B.A."/>
            <person name="Lee S.R."/>
            <person name="Wilamowska K."/>
            <person name="Weinberg Z."/>
            <person name="Ruzzo W.L."/>
            <person name="Wloga D."/>
            <person name="Gaertig J."/>
            <person name="Frankel J."/>
            <person name="Tsao C.-C."/>
            <person name="Gorovsky M.A."/>
            <person name="Keeling P.J."/>
            <person name="Waller R.F."/>
            <person name="Patron N.J."/>
            <person name="Cherry J.M."/>
            <person name="Stover N.A."/>
            <person name="Krieger C.J."/>
            <person name="del Toro C."/>
            <person name="Ryder H.F."/>
            <person name="Williamson S.C."/>
            <person name="Barbeau R.A."/>
            <person name="Hamilton E.P."/>
            <person name="Orias E."/>
        </authorList>
    </citation>
    <scope>NUCLEOTIDE SEQUENCE [LARGE SCALE GENOMIC DNA]</scope>
    <source>
        <strain evidence="2">SB210</strain>
    </source>
</reference>
<name>I7M625_TETTS</name>
<evidence type="ECO:0000313" key="2">
    <source>
        <dbReference type="Proteomes" id="UP000009168"/>
    </source>
</evidence>
<protein>
    <submittedName>
        <fullName evidence="1">Uncharacterized protein</fullName>
    </submittedName>
</protein>
<evidence type="ECO:0000313" key="1">
    <source>
        <dbReference type="EMBL" id="EAR84074.2"/>
    </source>
</evidence>
<organism evidence="1 2">
    <name type="scientific">Tetrahymena thermophila (strain SB210)</name>
    <dbReference type="NCBI Taxonomy" id="312017"/>
    <lineage>
        <taxon>Eukaryota</taxon>
        <taxon>Sar</taxon>
        <taxon>Alveolata</taxon>
        <taxon>Ciliophora</taxon>
        <taxon>Intramacronucleata</taxon>
        <taxon>Oligohymenophorea</taxon>
        <taxon>Hymenostomatida</taxon>
        <taxon>Tetrahymenina</taxon>
        <taxon>Tetrahymenidae</taxon>
        <taxon>Tetrahymena</taxon>
    </lineage>
</organism>
<dbReference type="Proteomes" id="UP000009168">
    <property type="component" value="Unassembled WGS sequence"/>
</dbReference>
<sequence length="383" mass="45988">MTDQFKAPLQFICDQILKYNNSSETQIQHVEINKPIQKQKKKRIRRKPLKRCKWLKIEFPFKSSNVFMLTGHIIIETQLADENFWKFLVNKIVKQKEFYMIETTSYENITNFDNLINILQNSQCQYLYEQSQELQKYKQITLNEISTIKQTMKQSNLKTIQKELEQRQIFKDQFIQDYIKNNLKQDDFYVVGSIDPNIESGYSDLKKVFFSKSYLQFVGISETQFESCYFRAFCLFFNIPYLSRRQFFQSILKGYVSNESNQKYILKNLWIQTAEQINLYCNVSIQLIEVPYPENLKSTLNLHKSLDNILITTFNIEHYHLKTILNTRKQDNNKNLDMIDFEYFMQSSIFLDKYYSDIINPFDKEPDDSLDDKSRCSYRLINQ</sequence>
<dbReference type="InParanoid" id="I7M625"/>
<dbReference type="EMBL" id="GG662437">
    <property type="protein sequence ID" value="EAR84074.2"/>
    <property type="molecule type" value="Genomic_DNA"/>
</dbReference>
<keyword evidence="2" id="KW-1185">Reference proteome</keyword>
<gene>
    <name evidence="1" type="ORF">TTHERM_00756080</name>
</gene>
<accession>I7M625</accession>
<dbReference type="AlphaFoldDB" id="I7M625"/>
<dbReference type="RefSeq" id="XP_001031737.2">
    <property type="nucleotide sequence ID" value="XM_001031737.2"/>
</dbReference>
<proteinExistence type="predicted"/>
<dbReference type="GeneID" id="7838778"/>